<dbReference type="Reactome" id="R-RNO-9648025">
    <property type="pathway name" value="EML4 and NUDC in mitotic spindle formation"/>
</dbReference>
<dbReference type="PANTHER" id="PTHR14582">
    <property type="entry name" value="INNER KINETOCHORE SUBUNIT MAL2"/>
    <property type="match status" value="1"/>
</dbReference>
<dbReference type="OMA" id="MEWANDG"/>
<dbReference type="RGD" id="1590328">
    <property type="gene designation" value="Cenpo"/>
</dbReference>
<dbReference type="Reactome" id="R-RNO-606279">
    <property type="pathway name" value="Deposition of new CENPA-containing nucleosomes at the centromere"/>
</dbReference>
<gene>
    <name evidence="9 11" type="primary">Cenpo</name>
</gene>
<keyword evidence="7" id="KW-0137">Centromere</keyword>
<evidence type="ECO:0000256" key="6">
    <source>
        <dbReference type="ARBA" id="ARBA00023242"/>
    </source>
</evidence>
<dbReference type="CDD" id="cd23835">
    <property type="entry name" value="DRWD-N_CENP-O"/>
    <property type="match status" value="1"/>
</dbReference>
<evidence type="ECO:0000256" key="7">
    <source>
        <dbReference type="ARBA" id="ARBA00023328"/>
    </source>
</evidence>
<dbReference type="InterPro" id="IPR018464">
    <property type="entry name" value="CENP-O"/>
</dbReference>
<reference evidence="9" key="1">
    <citation type="submission" date="2024-01" db="EMBL/GenBank/DDBJ databases">
        <title>GRCr8: a new rat reference genome assembly contstructed from accurate long reads and long range scaffolding.</title>
        <authorList>
            <person name="Doris P.A."/>
            <person name="Kalbfleisch T."/>
            <person name="Li K."/>
            <person name="Howe K."/>
            <person name="Wood J."/>
        </authorList>
    </citation>
    <scope>NUCLEOTIDE SEQUENCE [LARGE SCALE GENOMIC DNA]</scope>
    <source>
        <strain evidence="9">Brown Norway</strain>
    </source>
</reference>
<evidence type="ECO:0000256" key="5">
    <source>
        <dbReference type="ARBA" id="ARBA00022454"/>
    </source>
</evidence>
<protein>
    <recommendedName>
        <fullName evidence="4">Centromere protein O</fullName>
    </recommendedName>
</protein>
<evidence type="ECO:0000256" key="4">
    <source>
        <dbReference type="ARBA" id="ARBA00016395"/>
    </source>
</evidence>
<feature type="compositionally biased region" description="Basic and acidic residues" evidence="8">
    <location>
        <begin position="93"/>
        <end position="104"/>
    </location>
</feature>
<dbReference type="Reactome" id="R-RNO-2467813">
    <property type="pathway name" value="Separation of Sister Chromatids"/>
</dbReference>
<reference evidence="9" key="3">
    <citation type="submission" date="2025-09" db="UniProtKB">
        <authorList>
            <consortium name="Ensembl"/>
        </authorList>
    </citation>
    <scope>IDENTIFICATION</scope>
    <source>
        <strain evidence="9">Brown Norway</strain>
    </source>
</reference>
<evidence type="ECO:0000256" key="2">
    <source>
        <dbReference type="ARBA" id="ARBA00004584"/>
    </source>
</evidence>
<keyword evidence="6" id="KW-0539">Nucleus</keyword>
<dbReference type="GeneID" id="684439"/>
<dbReference type="FunCoup" id="A0A8I6A3Y0">
    <property type="interactions" value="1980"/>
</dbReference>
<dbReference type="GO" id="GO:0016604">
    <property type="term" value="C:nuclear body"/>
    <property type="evidence" value="ECO:0000266"/>
    <property type="project" value="RGD"/>
</dbReference>
<name>A0A8I6A3Y0_RAT</name>
<dbReference type="Reactome" id="R-RNO-5663220">
    <property type="pathway name" value="RHO GTPases Activate Formins"/>
</dbReference>
<dbReference type="Reactome" id="R-RNO-141444">
    <property type="pathway name" value="Amplification of signal from unattached kinetochores via a MAD2 inhibitory signal"/>
</dbReference>
<dbReference type="Pfam" id="PF09496">
    <property type="entry name" value="CENP-O"/>
    <property type="match status" value="1"/>
</dbReference>
<accession>A0A8I6A3Y0</accession>
<proteinExistence type="inferred from homology"/>
<evidence type="ECO:0000313" key="10">
    <source>
        <dbReference type="Proteomes" id="UP000002494"/>
    </source>
</evidence>
<dbReference type="Ensembl" id="ENSRNOT00000108886.2">
    <property type="protein sequence ID" value="ENSRNOP00000085458.2"/>
    <property type="gene ID" value="ENSRNOG00000050111.4"/>
</dbReference>
<dbReference type="AlphaFoldDB" id="A0A8I6A3Y0"/>
<dbReference type="Reactome" id="R-RNO-2500257">
    <property type="pathway name" value="Resolution of Sister Chromatid Cohesion"/>
</dbReference>
<evidence type="ECO:0000256" key="1">
    <source>
        <dbReference type="ARBA" id="ARBA00004123"/>
    </source>
</evidence>
<dbReference type="GeneTree" id="ENSGT00390000016702"/>
<sequence length="321" mass="36529">MESANSLCPGTECKGGVLAHLERLEAQMNRSNRKSEEPTVREKESSLRTKIRELQQQRDRLRVEVKQWRARVSRKARLALPGPEDQPQSGNLRVKESSAKEDSSKTTLSEQEVLEKQWRNLKAILQAYRFTGLSGKLTNRRVCVYISTAFEGNLLDSYFVDLAIEKPLRIHHHSIPAFIPLEKIATAYLQTDVQRLLFSLSEYLNAYVGRKYQADQLESDFCAFLTGPLQRSALCNLLSFTYKVEHGTQAFSFSARLLYEDLTAALPTGVTVTRPAGVEASSPHWEEHRASHEMLFRTKTLHQAFASFSKETEMLHLNLVS</sequence>
<dbReference type="CDD" id="cd23836">
    <property type="entry name" value="DRWD-C_CENP-O"/>
    <property type="match status" value="1"/>
</dbReference>
<dbReference type="Proteomes" id="UP000002494">
    <property type="component" value="Chromosome 6"/>
</dbReference>
<feature type="region of interest" description="Disordered" evidence="8">
    <location>
        <begin position="26"/>
        <end position="47"/>
    </location>
</feature>
<organism evidence="9 10">
    <name type="scientific">Rattus norvegicus</name>
    <name type="common">Rat</name>
    <dbReference type="NCBI Taxonomy" id="10116"/>
    <lineage>
        <taxon>Eukaryota</taxon>
        <taxon>Metazoa</taxon>
        <taxon>Chordata</taxon>
        <taxon>Craniata</taxon>
        <taxon>Vertebrata</taxon>
        <taxon>Euteleostomi</taxon>
        <taxon>Mammalia</taxon>
        <taxon>Eutheria</taxon>
        <taxon>Euarchontoglires</taxon>
        <taxon>Glires</taxon>
        <taxon>Rodentia</taxon>
        <taxon>Myomorpha</taxon>
        <taxon>Muroidea</taxon>
        <taxon>Muridae</taxon>
        <taxon>Murinae</taxon>
        <taxon>Rattus</taxon>
    </lineage>
</organism>
<dbReference type="AGR" id="RGD:1590328"/>
<dbReference type="GO" id="GO:0005654">
    <property type="term" value="C:nucleoplasm"/>
    <property type="evidence" value="ECO:0000266"/>
    <property type="project" value="RGD"/>
</dbReference>
<evidence type="ECO:0000313" key="11">
    <source>
        <dbReference type="RGD" id="1590328"/>
    </source>
</evidence>
<comment type="subcellular location">
    <subcellularLocation>
        <location evidence="2">Chromosome</location>
        <location evidence="2">Centromere</location>
    </subcellularLocation>
    <subcellularLocation>
        <location evidence="1">Nucleus</location>
    </subcellularLocation>
</comment>
<dbReference type="GO" id="GO:0031511">
    <property type="term" value="C:Mis6-Sim4 complex"/>
    <property type="evidence" value="ECO:0000318"/>
    <property type="project" value="GO_Central"/>
</dbReference>
<keyword evidence="10" id="KW-1185">Reference proteome</keyword>
<evidence type="ECO:0000256" key="3">
    <source>
        <dbReference type="ARBA" id="ARBA00007321"/>
    </source>
</evidence>
<feature type="compositionally biased region" description="Basic and acidic residues" evidence="8">
    <location>
        <begin position="33"/>
        <end position="47"/>
    </location>
</feature>
<evidence type="ECO:0000256" key="8">
    <source>
        <dbReference type="SAM" id="MobiDB-lite"/>
    </source>
</evidence>
<dbReference type="RefSeq" id="XP_008762768.1">
    <property type="nucleotide sequence ID" value="XM_008764546.4"/>
</dbReference>
<feature type="region of interest" description="Disordered" evidence="8">
    <location>
        <begin position="76"/>
        <end position="108"/>
    </location>
</feature>
<dbReference type="GO" id="GO:0000939">
    <property type="term" value="C:inner kinetochore"/>
    <property type="evidence" value="ECO:0000266"/>
    <property type="project" value="RGD"/>
</dbReference>
<comment type="similarity">
    <text evidence="3">Belongs to the CENP-O/MCM21 family.</text>
</comment>
<reference evidence="9" key="2">
    <citation type="submission" date="2025-08" db="UniProtKB">
        <authorList>
            <consortium name="Ensembl"/>
        </authorList>
    </citation>
    <scope>IDENTIFICATION</scope>
    <source>
        <strain evidence="9">Brown Norway</strain>
    </source>
</reference>
<dbReference type="Reactome" id="R-RNO-68877">
    <property type="pathway name" value="Mitotic Prometaphase"/>
</dbReference>
<dbReference type="CTD" id="79172"/>
<keyword evidence="5" id="KW-0158">Chromosome</keyword>
<dbReference type="PANTHER" id="PTHR14582:SF1">
    <property type="entry name" value="CENTROMERE PROTEIN O"/>
    <property type="match status" value="1"/>
</dbReference>
<evidence type="ECO:0000313" key="9">
    <source>
        <dbReference type="Ensembl" id="ENSRNOP00000085458.2"/>
    </source>
</evidence>